<dbReference type="GO" id="GO:0004527">
    <property type="term" value="F:exonuclease activity"/>
    <property type="evidence" value="ECO:0007669"/>
    <property type="project" value="UniProtKB-KW"/>
</dbReference>
<feature type="domain" description="Metallo-beta-lactamase" evidence="7">
    <location>
        <begin position="17"/>
        <end position="192"/>
    </location>
</feature>
<evidence type="ECO:0000256" key="5">
    <source>
        <dbReference type="ARBA" id="ARBA00022839"/>
    </source>
</evidence>
<keyword evidence="6" id="KW-0694">RNA-binding</keyword>
<dbReference type="InterPro" id="IPR001587">
    <property type="entry name" value="RNase_J_CS"/>
</dbReference>
<keyword evidence="1" id="KW-0540">Nuclease</keyword>
<dbReference type="InterPro" id="IPR011108">
    <property type="entry name" value="RMMBL"/>
</dbReference>
<sequence length="453" mass="48139">MAGTLQIMPIGGLGEVGRNMTLVSWGAEHVVVDCGVGFPRGSDRGGGIEQLLPDAEVVDRRPIAAVLLTHGHDDHIAALPHLIRSGAPIGRIVTLPFTAALVRAKIGEIEDLPLPPIVTVQPGQVVTTGAFGVEFVRVAHSIPDAAALILSTPVGRVVFSGDYKLDTTQDNPRRRADRKRLGAVGRDGVLALLGDSTNAPKSGRTGSEESTVQPIADVVADAPGRVILSSFASNVDRVDHAFRAADATRRQVTVLGRSMRRNVEIADRLDEMRLPARPTIPPRGLSGARPRGSLVVCTGSQAEQFSVLARAGRGEHPHLHVSGHDTVVFATRPVPGNEPAVEELQASLRARGARIVTHLDAPIHVSGHARADEVEELIDLLRPRFVIPVHGESDMQEAHARIAVARGGLGRSDVVLARNGDVIELTRDAATIVEHRTVRVIAADGDGRVIDEP</sequence>
<evidence type="ECO:0000259" key="7">
    <source>
        <dbReference type="SMART" id="SM00849"/>
    </source>
</evidence>
<proteinExistence type="predicted"/>
<evidence type="ECO:0000256" key="6">
    <source>
        <dbReference type="ARBA" id="ARBA00022884"/>
    </source>
</evidence>
<keyword evidence="2" id="KW-0479">Metal-binding</keyword>
<dbReference type="InterPro" id="IPR042173">
    <property type="entry name" value="RNase_J_2"/>
</dbReference>
<dbReference type="AlphaFoldDB" id="A0A6J4TRP7"/>
<evidence type="ECO:0000256" key="4">
    <source>
        <dbReference type="ARBA" id="ARBA00022833"/>
    </source>
</evidence>
<keyword evidence="5" id="KW-0269">Exonuclease</keyword>
<protein>
    <submittedName>
        <fullName evidence="8">Ribonuclease J2 (Endoribonuclease in RNA processing)</fullName>
    </submittedName>
</protein>
<name>A0A6J4TRP7_9ACTN</name>
<organism evidence="8">
    <name type="scientific">uncultured Thermoleophilia bacterium</name>
    <dbReference type="NCBI Taxonomy" id="1497501"/>
    <lineage>
        <taxon>Bacteria</taxon>
        <taxon>Bacillati</taxon>
        <taxon>Actinomycetota</taxon>
        <taxon>Thermoleophilia</taxon>
        <taxon>environmental samples</taxon>
    </lineage>
</organism>
<dbReference type="Pfam" id="PF00753">
    <property type="entry name" value="Lactamase_B"/>
    <property type="match status" value="1"/>
</dbReference>
<evidence type="ECO:0000256" key="1">
    <source>
        <dbReference type="ARBA" id="ARBA00022722"/>
    </source>
</evidence>
<evidence type="ECO:0000256" key="2">
    <source>
        <dbReference type="ARBA" id="ARBA00022723"/>
    </source>
</evidence>
<dbReference type="Gene3D" id="3.40.50.10710">
    <property type="entry name" value="Metallo-hydrolase/oxidoreductase"/>
    <property type="match status" value="1"/>
</dbReference>
<reference evidence="8" key="1">
    <citation type="submission" date="2020-02" db="EMBL/GenBank/DDBJ databases">
        <authorList>
            <person name="Meier V. D."/>
        </authorList>
    </citation>
    <scope>NUCLEOTIDE SEQUENCE</scope>
    <source>
        <strain evidence="8">AVDCRST_MAG79</strain>
    </source>
</reference>
<gene>
    <name evidence="8" type="ORF">AVDCRST_MAG79-824</name>
</gene>
<dbReference type="PANTHER" id="PTHR43694:SF1">
    <property type="entry name" value="RIBONUCLEASE J"/>
    <property type="match status" value="1"/>
</dbReference>
<dbReference type="CDD" id="cd07714">
    <property type="entry name" value="RNaseJ_MBL-fold"/>
    <property type="match status" value="1"/>
</dbReference>
<dbReference type="InterPro" id="IPR036866">
    <property type="entry name" value="RibonucZ/Hydroxyglut_hydro"/>
</dbReference>
<keyword evidence="4" id="KW-0862">Zinc</keyword>
<dbReference type="Pfam" id="PF22505">
    <property type="entry name" value="RNase_J_b_CASP"/>
    <property type="match status" value="1"/>
</dbReference>
<evidence type="ECO:0000313" key="8">
    <source>
        <dbReference type="EMBL" id="CAA9530004.1"/>
    </source>
</evidence>
<dbReference type="InterPro" id="IPR055132">
    <property type="entry name" value="RNase_J_b_CASP"/>
</dbReference>
<dbReference type="InterPro" id="IPR001279">
    <property type="entry name" value="Metallo-B-lactamas"/>
</dbReference>
<dbReference type="Gene3D" id="3.60.15.10">
    <property type="entry name" value="Ribonuclease Z/Hydroxyacylglutathione hydrolase-like"/>
    <property type="match status" value="1"/>
</dbReference>
<dbReference type="EMBL" id="CADCWC010000155">
    <property type="protein sequence ID" value="CAA9530004.1"/>
    <property type="molecule type" value="Genomic_DNA"/>
</dbReference>
<keyword evidence="3" id="KW-0378">Hydrolase</keyword>
<evidence type="ECO:0000256" key="3">
    <source>
        <dbReference type="ARBA" id="ARBA00022801"/>
    </source>
</evidence>
<dbReference type="Pfam" id="PF07521">
    <property type="entry name" value="RMMBL"/>
    <property type="match status" value="1"/>
</dbReference>
<dbReference type="SUPFAM" id="SSF56281">
    <property type="entry name" value="Metallo-hydrolase/oxidoreductase"/>
    <property type="match status" value="1"/>
</dbReference>
<dbReference type="GO" id="GO:0046872">
    <property type="term" value="F:metal ion binding"/>
    <property type="evidence" value="ECO:0007669"/>
    <property type="project" value="UniProtKB-KW"/>
</dbReference>
<dbReference type="GO" id="GO:0003723">
    <property type="term" value="F:RNA binding"/>
    <property type="evidence" value="ECO:0007669"/>
    <property type="project" value="UniProtKB-KW"/>
</dbReference>
<dbReference type="PANTHER" id="PTHR43694">
    <property type="entry name" value="RIBONUCLEASE J"/>
    <property type="match status" value="1"/>
</dbReference>
<dbReference type="PROSITE" id="PS01292">
    <property type="entry name" value="UPF0036"/>
    <property type="match status" value="1"/>
</dbReference>
<dbReference type="SMART" id="SM00849">
    <property type="entry name" value="Lactamase_B"/>
    <property type="match status" value="1"/>
</dbReference>
<accession>A0A6J4TRP7</accession>